<proteinExistence type="inferred from homology"/>
<sequence length="192" mass="20877">MTRKLPIFATLVVGAAVATMIALGIWQMNRAGWKADLLSRYETALEDSDPVAWPRDPAGYEAALYRRSSVNCTQVTARDAIAGRSESGETGWAQTATCILPDGERAVVALGWARDVETRDWEGGTVQGYVSPAGEGVRLVAAPAQAGLEQLARPDPNDLPNNHLSYAVQWFFFAATAVVIYLLALRRRRKDG</sequence>
<dbReference type="STRING" id="1267766.WYH_01276"/>
<dbReference type="PANTHER" id="PTHR23427:SF2">
    <property type="entry name" value="SURFEIT LOCUS PROTEIN 1"/>
    <property type="match status" value="1"/>
</dbReference>
<protein>
    <recommendedName>
        <fullName evidence="6">SURF1-like protein</fullName>
    </recommendedName>
</protein>
<dbReference type="CDD" id="cd06662">
    <property type="entry name" value="SURF1"/>
    <property type="match status" value="1"/>
</dbReference>
<dbReference type="PATRIC" id="fig|1267766.3.peg.1286"/>
<evidence type="ECO:0000256" key="5">
    <source>
        <dbReference type="ARBA" id="ARBA00023136"/>
    </source>
</evidence>
<gene>
    <name evidence="7" type="ORF">WYH_01276</name>
</gene>
<evidence type="ECO:0000313" key="7">
    <source>
        <dbReference type="EMBL" id="AKH42321.1"/>
    </source>
</evidence>
<evidence type="ECO:0000256" key="6">
    <source>
        <dbReference type="RuleBase" id="RU363076"/>
    </source>
</evidence>
<name>A0A0F7KT31_9SPHN</name>
<feature type="transmembrane region" description="Helical" evidence="6">
    <location>
        <begin position="166"/>
        <end position="185"/>
    </location>
</feature>
<feature type="transmembrane region" description="Helical" evidence="6">
    <location>
        <begin position="7"/>
        <end position="28"/>
    </location>
</feature>
<dbReference type="RefSeq" id="WP_244877974.1">
    <property type="nucleotide sequence ID" value="NZ_CP011452.2"/>
</dbReference>
<evidence type="ECO:0000256" key="2">
    <source>
        <dbReference type="ARBA" id="ARBA00007165"/>
    </source>
</evidence>
<dbReference type="Proteomes" id="UP000034392">
    <property type="component" value="Chromosome"/>
</dbReference>
<evidence type="ECO:0000313" key="8">
    <source>
        <dbReference type="Proteomes" id="UP000034392"/>
    </source>
</evidence>
<keyword evidence="3 6" id="KW-0812">Transmembrane</keyword>
<evidence type="ECO:0000256" key="3">
    <source>
        <dbReference type="ARBA" id="ARBA00022692"/>
    </source>
</evidence>
<dbReference type="KEGG" id="aay:WYH_01276"/>
<dbReference type="AlphaFoldDB" id="A0A0F7KT31"/>
<keyword evidence="8" id="KW-1185">Reference proteome</keyword>
<comment type="similarity">
    <text evidence="2 6">Belongs to the SURF1 family.</text>
</comment>
<reference evidence="7" key="1">
    <citation type="submission" date="2015-05" db="EMBL/GenBank/DDBJ databases">
        <title>The complete genome of Altererythrobacter atlanticus strain 26DY36.</title>
        <authorList>
            <person name="Wu Y.-H."/>
            <person name="Cheng H."/>
            <person name="Wu X.-W."/>
        </authorList>
    </citation>
    <scope>NUCLEOTIDE SEQUENCE [LARGE SCALE GENOMIC DNA]</scope>
    <source>
        <strain evidence="7">26DY36</strain>
    </source>
</reference>
<evidence type="ECO:0000256" key="4">
    <source>
        <dbReference type="ARBA" id="ARBA00022989"/>
    </source>
</evidence>
<dbReference type="Pfam" id="PF02104">
    <property type="entry name" value="SURF1"/>
    <property type="match status" value="1"/>
</dbReference>
<keyword evidence="6" id="KW-1003">Cell membrane</keyword>
<comment type="subcellular location">
    <subcellularLocation>
        <location evidence="6">Cell membrane</location>
        <topology evidence="6">Multi-pass membrane protein</topology>
    </subcellularLocation>
    <subcellularLocation>
        <location evidence="1">Membrane</location>
    </subcellularLocation>
</comment>
<keyword evidence="4 6" id="KW-1133">Transmembrane helix</keyword>
<dbReference type="GO" id="GO:0005886">
    <property type="term" value="C:plasma membrane"/>
    <property type="evidence" value="ECO:0007669"/>
    <property type="project" value="UniProtKB-SubCell"/>
</dbReference>
<keyword evidence="5 6" id="KW-0472">Membrane</keyword>
<accession>A0A0F7KT31</accession>
<dbReference type="PANTHER" id="PTHR23427">
    <property type="entry name" value="SURFEIT LOCUS PROTEIN"/>
    <property type="match status" value="1"/>
</dbReference>
<dbReference type="InterPro" id="IPR045214">
    <property type="entry name" value="Surf1/Surf4"/>
</dbReference>
<evidence type="ECO:0000256" key="1">
    <source>
        <dbReference type="ARBA" id="ARBA00004370"/>
    </source>
</evidence>
<dbReference type="InterPro" id="IPR002994">
    <property type="entry name" value="Surf1/Shy1"/>
</dbReference>
<dbReference type="EMBL" id="CP011452">
    <property type="protein sequence ID" value="AKH42321.1"/>
    <property type="molecule type" value="Genomic_DNA"/>
</dbReference>
<organism evidence="7 8">
    <name type="scientific">Croceibacterium atlanticum</name>
    <dbReference type="NCBI Taxonomy" id="1267766"/>
    <lineage>
        <taxon>Bacteria</taxon>
        <taxon>Pseudomonadati</taxon>
        <taxon>Pseudomonadota</taxon>
        <taxon>Alphaproteobacteria</taxon>
        <taxon>Sphingomonadales</taxon>
        <taxon>Erythrobacteraceae</taxon>
        <taxon>Croceibacterium</taxon>
    </lineage>
</organism>